<keyword evidence="1" id="KW-0472">Membrane</keyword>
<dbReference type="AlphaFoldDB" id="A0A1B0ZXH6"/>
<sequence length="336" mass="36381">MTALRDFERLEAAGLWRAAPDAQRRDVIISVGDATLTITDMSDRPLAHWSLAAVERANPGEFPAIFHPDGDPGETLEIAEDETTMLEAIDKVRAAIDRRRPHPGRLRAASVLASLVVLALVVFLWLPSALQNHAVSVVPDIKRKALGQALLGRIERVTGQACSTADTVPILEKLALRTGVRRLVVFRSGLATSLHLPGGIVLLNRTFVEDHEDPAVAAGAVLAERARAEAQDPLAELLASGGVLASFRLLTTGQLKRETLDHYVETVLSTPRPEVADETLLAEFARTAIPSTPYAYALDITGETTIGLIEADPMAGRVLEPVLNDRDWVRLQNICS</sequence>
<evidence type="ECO:0000313" key="3">
    <source>
        <dbReference type="EMBL" id="MDE4164416.1"/>
    </source>
</evidence>
<dbReference type="RefSeq" id="WP_065273336.1">
    <property type="nucleotide sequence ID" value="NZ_CP015124.1"/>
</dbReference>
<evidence type="ECO:0000313" key="4">
    <source>
        <dbReference type="Proteomes" id="UP000092565"/>
    </source>
</evidence>
<protein>
    <submittedName>
        <fullName evidence="2">Uncharacterized protein</fullName>
    </submittedName>
</protein>
<dbReference type="OrthoDB" id="7822309at2"/>
<name>A0A1B0ZXH6_9RHOB</name>
<keyword evidence="1" id="KW-1133">Transmembrane helix</keyword>
<dbReference type="EMBL" id="JARCJK010000001">
    <property type="protein sequence ID" value="MDE4164416.1"/>
    <property type="molecule type" value="Genomic_DNA"/>
</dbReference>
<proteinExistence type="predicted"/>
<dbReference type="Proteomes" id="UP001218364">
    <property type="component" value="Unassembled WGS sequence"/>
</dbReference>
<evidence type="ECO:0000313" key="2">
    <source>
        <dbReference type="EMBL" id="ANP38721.1"/>
    </source>
</evidence>
<reference evidence="2 4" key="1">
    <citation type="submission" date="2016-04" db="EMBL/GenBank/DDBJ databases">
        <authorList>
            <person name="Evans L.H."/>
            <person name="Alamgir A."/>
            <person name="Owens N."/>
            <person name="Weber N.D."/>
            <person name="Virtaneva K."/>
            <person name="Barbian K."/>
            <person name="Babar A."/>
            <person name="Rosenke K."/>
        </authorList>
    </citation>
    <scope>NUCLEOTIDE SEQUENCE [LARGE SCALE GENOMIC DNA]</scope>
    <source>
        <strain evidence="2 4">JL2886</strain>
    </source>
</reference>
<feature type="transmembrane region" description="Helical" evidence="1">
    <location>
        <begin position="108"/>
        <end position="126"/>
    </location>
</feature>
<dbReference type="EMBL" id="CP015124">
    <property type="protein sequence ID" value="ANP38721.1"/>
    <property type="molecule type" value="Genomic_DNA"/>
</dbReference>
<keyword evidence="1" id="KW-0812">Transmembrane</keyword>
<evidence type="ECO:0000256" key="1">
    <source>
        <dbReference type="SAM" id="Phobius"/>
    </source>
</evidence>
<accession>A0A1B0ZXH6</accession>
<evidence type="ECO:0000313" key="5">
    <source>
        <dbReference type="Proteomes" id="UP001218364"/>
    </source>
</evidence>
<dbReference type="Proteomes" id="UP000092565">
    <property type="component" value="Chromosome"/>
</dbReference>
<organism evidence="2 4">
    <name type="scientific">Phaeobacter gallaeciensis</name>
    <dbReference type="NCBI Taxonomy" id="60890"/>
    <lineage>
        <taxon>Bacteria</taxon>
        <taxon>Pseudomonadati</taxon>
        <taxon>Pseudomonadota</taxon>
        <taxon>Alphaproteobacteria</taxon>
        <taxon>Rhodobacterales</taxon>
        <taxon>Roseobacteraceae</taxon>
        <taxon>Phaeobacter</taxon>
    </lineage>
</organism>
<reference evidence="3 5" key="2">
    <citation type="submission" date="2023-02" db="EMBL/GenBank/DDBJ databases">
        <title>Population genomics of bacteria associated with diatom.</title>
        <authorList>
            <person name="Xie J."/>
            <person name="Wang H."/>
        </authorList>
    </citation>
    <scope>NUCLEOTIDE SEQUENCE [LARGE SCALE GENOMIC DNA]</scope>
    <source>
        <strain evidence="3 5">PT47_8</strain>
    </source>
</reference>
<dbReference type="PATRIC" id="fig|60890.4.peg.3756"/>
<keyword evidence="4" id="KW-1185">Reference proteome</keyword>
<gene>
    <name evidence="2" type="ORF">JL2886_03852</name>
    <name evidence="3" type="ORF">PXK24_01835</name>
</gene>